<name>A0ABM7SBE6_9HELI</name>
<proteinExistence type="predicted"/>
<protein>
    <submittedName>
        <fullName evidence="1">Uncharacterized protein</fullName>
    </submittedName>
</protein>
<keyword evidence="2" id="KW-1185">Reference proteome</keyword>
<accession>A0ABM7SBE6</accession>
<dbReference type="EMBL" id="AP024814">
    <property type="protein sequence ID" value="BCZ17977.1"/>
    <property type="molecule type" value="Genomic_DNA"/>
</dbReference>
<gene>
    <name evidence="1" type="ORF">NHP190003_12590</name>
</gene>
<evidence type="ECO:0000313" key="1">
    <source>
        <dbReference type="EMBL" id="BCZ17977.1"/>
    </source>
</evidence>
<sequence>MIATKLDLALFLEQFKRFLARPKEIAFNFPETTWAHLQELENLEIPQPPTALFK</sequence>
<organism evidence="1 2">
    <name type="scientific">Helicobacter gastrocanis</name>
    <dbReference type="NCBI Taxonomy" id="2849641"/>
    <lineage>
        <taxon>Bacteria</taxon>
        <taxon>Pseudomonadati</taxon>
        <taxon>Campylobacterota</taxon>
        <taxon>Epsilonproteobacteria</taxon>
        <taxon>Campylobacterales</taxon>
        <taxon>Helicobacteraceae</taxon>
        <taxon>Helicobacter</taxon>
    </lineage>
</organism>
<reference evidence="1 2" key="1">
    <citation type="submission" date="2021-07" db="EMBL/GenBank/DDBJ databases">
        <title>Novel Helicobacter sp. Isolated from a dog.</title>
        <authorList>
            <person name="Rimbara E."/>
            <person name="Suzuki M."/>
        </authorList>
    </citation>
    <scope>NUCLEOTIDE SEQUENCE [LARGE SCALE GENOMIC DNA]</scope>
    <source>
        <strain evidence="2">NHP19-003</strain>
    </source>
</reference>
<dbReference type="Proteomes" id="UP000826775">
    <property type="component" value="Chromosome"/>
</dbReference>
<evidence type="ECO:0000313" key="2">
    <source>
        <dbReference type="Proteomes" id="UP000826775"/>
    </source>
</evidence>